<dbReference type="InterPro" id="IPR001775">
    <property type="entry name" value="GspD/PilQ"/>
</dbReference>
<dbReference type="PANTHER" id="PTHR30332">
    <property type="entry name" value="PROBABLE GENERAL SECRETION PATHWAY PROTEIN D"/>
    <property type="match status" value="1"/>
</dbReference>
<dbReference type="Gene3D" id="3.30.1370.120">
    <property type="match status" value="1"/>
</dbReference>
<dbReference type="PANTHER" id="PTHR30332:SF24">
    <property type="entry name" value="SECRETIN GSPD-RELATED"/>
    <property type="match status" value="1"/>
</dbReference>
<keyword evidence="5" id="KW-0998">Cell outer membrane</keyword>
<keyword evidence="3 7" id="KW-0732">Signal</keyword>
<dbReference type="Proteomes" id="UP000580839">
    <property type="component" value="Unassembled WGS sequence"/>
</dbReference>
<feature type="domain" description="Secretin/TonB short N-terminal" evidence="8">
    <location>
        <begin position="58"/>
        <end position="107"/>
    </location>
</feature>
<keyword evidence="4" id="KW-0472">Membrane</keyword>
<gene>
    <name evidence="9" type="ORF">HOP12_00500</name>
</gene>
<evidence type="ECO:0000259" key="8">
    <source>
        <dbReference type="SMART" id="SM00965"/>
    </source>
</evidence>
<reference evidence="9 10" key="1">
    <citation type="submission" date="2020-04" db="EMBL/GenBank/DDBJ databases">
        <title>Metagenomic profiling of ammonia- and methane-oxidizing microorganisms in a Dutch drinking water treatment plant.</title>
        <authorList>
            <person name="Poghosyan L."/>
            <person name="Leucker S."/>
        </authorList>
    </citation>
    <scope>NUCLEOTIDE SEQUENCE [LARGE SCALE GENOMIC DNA]</scope>
    <source>
        <strain evidence="9">S-RSF-IL-03</strain>
    </source>
</reference>
<name>A0A849SDS3_UNCEI</name>
<dbReference type="InterPro" id="IPR004846">
    <property type="entry name" value="T2SS/T3SS_dom"/>
</dbReference>
<feature type="chain" id="PRO_5032460379" description="Secretin/TonB short N-terminal domain-containing protein" evidence="7">
    <location>
        <begin position="29"/>
        <end position="421"/>
    </location>
</feature>
<evidence type="ECO:0000256" key="1">
    <source>
        <dbReference type="ARBA" id="ARBA00004370"/>
    </source>
</evidence>
<dbReference type="SMART" id="SM00965">
    <property type="entry name" value="STN"/>
    <property type="match status" value="1"/>
</dbReference>
<evidence type="ECO:0000256" key="2">
    <source>
        <dbReference type="ARBA" id="ARBA00022448"/>
    </source>
</evidence>
<sequence length="421" mass="45596">MNHFVRCLRVLMIASAAVLFALPASVHAAGDLDRPITLQADNTSIPALLRILAEKGGLNIVTGPGVTEARISISIRDVPVDQAVNLVVRAAGLAYERIGNSILVASPEALKQESGLSTYIVELKFAGADEVREALQDLCKEIQIDKSGNRLIVKTSPRVISEINEVVRIMDVPAQQVMLEARIIEVSTDDLKTLGIDWDKLNRQTAVIVEGPIPGSTPPDVGPANLGYQKIGEQIKYGPWNRQNDMFQIALDLLVRDGRARVLATPRIATLNGKEASMLIGRRIPYVVTGTVFAGGAAAPTQRVEKEEVGVKLRITPLINADGYITTTISPEVSSVTGFVGQNNDLPIVSTRQATTTVRLKDGDSVIIGGLLQEDETKNVTRIPILGDIPGLGLLFQHHNYTLTKRDLVIEVTPRILPEKK</sequence>
<dbReference type="Pfam" id="PF00263">
    <property type="entry name" value="Secretin"/>
    <property type="match status" value="1"/>
</dbReference>
<dbReference type="GO" id="GO:0015627">
    <property type="term" value="C:type II protein secretion system complex"/>
    <property type="evidence" value="ECO:0007669"/>
    <property type="project" value="TreeGrafter"/>
</dbReference>
<dbReference type="GO" id="GO:0019867">
    <property type="term" value="C:outer membrane"/>
    <property type="evidence" value="ECO:0007669"/>
    <property type="project" value="InterPro"/>
</dbReference>
<dbReference type="EMBL" id="JABFRW010000006">
    <property type="protein sequence ID" value="NOT32631.1"/>
    <property type="molecule type" value="Genomic_DNA"/>
</dbReference>
<protein>
    <recommendedName>
        <fullName evidence="8">Secretin/TonB short N-terminal domain-containing protein</fullName>
    </recommendedName>
</protein>
<keyword evidence="2" id="KW-0813">Transport</keyword>
<evidence type="ECO:0000256" key="4">
    <source>
        <dbReference type="ARBA" id="ARBA00023136"/>
    </source>
</evidence>
<organism evidence="9 10">
    <name type="scientific">Eiseniibacteriota bacterium</name>
    <dbReference type="NCBI Taxonomy" id="2212470"/>
    <lineage>
        <taxon>Bacteria</taxon>
        <taxon>Candidatus Eiseniibacteriota</taxon>
    </lineage>
</organism>
<comment type="caution">
    <text evidence="9">The sequence shown here is derived from an EMBL/GenBank/DDBJ whole genome shotgun (WGS) entry which is preliminary data.</text>
</comment>
<comment type="similarity">
    <text evidence="6">Belongs to the bacterial secretin family.</text>
</comment>
<dbReference type="InterPro" id="IPR038591">
    <property type="entry name" value="NolW-like_sf"/>
</dbReference>
<comment type="subcellular location">
    <subcellularLocation>
        <location evidence="1">Membrane</location>
    </subcellularLocation>
</comment>
<evidence type="ECO:0000256" key="5">
    <source>
        <dbReference type="ARBA" id="ARBA00023237"/>
    </source>
</evidence>
<evidence type="ECO:0000256" key="3">
    <source>
        <dbReference type="ARBA" id="ARBA00022729"/>
    </source>
</evidence>
<evidence type="ECO:0000256" key="7">
    <source>
        <dbReference type="SAM" id="SignalP"/>
    </source>
</evidence>
<dbReference type="Gene3D" id="3.30.1370.130">
    <property type="match status" value="1"/>
</dbReference>
<dbReference type="PRINTS" id="PR00811">
    <property type="entry name" value="BCTERIALGSPD"/>
</dbReference>
<evidence type="ECO:0000313" key="9">
    <source>
        <dbReference type="EMBL" id="NOT32631.1"/>
    </source>
</evidence>
<proteinExistence type="inferred from homology"/>
<dbReference type="InterPro" id="IPR011662">
    <property type="entry name" value="Secretin/TonB_short_N"/>
</dbReference>
<evidence type="ECO:0000256" key="6">
    <source>
        <dbReference type="RuleBase" id="RU004003"/>
    </source>
</evidence>
<evidence type="ECO:0000313" key="10">
    <source>
        <dbReference type="Proteomes" id="UP000580839"/>
    </source>
</evidence>
<dbReference type="GO" id="GO:0009306">
    <property type="term" value="P:protein secretion"/>
    <property type="evidence" value="ECO:0007669"/>
    <property type="project" value="InterPro"/>
</dbReference>
<feature type="signal peptide" evidence="7">
    <location>
        <begin position="1"/>
        <end position="28"/>
    </location>
</feature>
<dbReference type="InterPro" id="IPR050810">
    <property type="entry name" value="Bact_Secretion_Sys_Channel"/>
</dbReference>
<dbReference type="AlphaFoldDB" id="A0A849SDS3"/>
<accession>A0A849SDS3</accession>